<reference evidence="2 3" key="1">
    <citation type="submission" date="2016-10" db="EMBL/GenBank/DDBJ databases">
        <authorList>
            <person name="de Groot N.N."/>
        </authorList>
    </citation>
    <scope>NUCLEOTIDE SEQUENCE [LARGE SCALE GENOMIC DNA]</scope>
    <source>
        <strain evidence="2 3">LMG 23650</strain>
    </source>
</reference>
<accession>A0A1I3UT67</accession>
<sequence>MPIRTDLWKIGARPEQLNESLLQGEQLLEDMIVAAPEMLSGEWMLIGRQEYTGYSGRIDLLAIAPDASLVLIELKRDRTPRDVVAQALDYAAWVESLRSEEITAIYGRFSSGRSLAEDFQHRFGVPLDEEELNQGHQIVIVAASLDPSTERIVEYLAAQGIPINVLCFQVFSWGDGQLLSRSWLMDPITAQAAAVASKPESTMREPWNGEYYCSYGEGTSRSWADAIALGFMCGGGGAWYSRTLQLLNPGDRVWVKVPKRGFVGVGRVTGRAEPARSFTVVAEDGSKRPVLDAVKFGNYHREHLDDDELCEYFVPVKWIQTVPVAEAINEIGFFGNQNTVCKPTATKWRSTVDRLKERFVDFDREN</sequence>
<dbReference type="Gene3D" id="3.40.1350.10">
    <property type="match status" value="1"/>
</dbReference>
<dbReference type="RefSeq" id="WP_091019243.1">
    <property type="nucleotide sequence ID" value="NZ_CP041745.1"/>
</dbReference>
<dbReference type="AlphaFoldDB" id="A0A1I3UT67"/>
<dbReference type="EMBL" id="FOQU01000012">
    <property type="protein sequence ID" value="SFJ85077.1"/>
    <property type="molecule type" value="Genomic_DNA"/>
</dbReference>
<evidence type="ECO:0000259" key="1">
    <source>
        <dbReference type="Pfam" id="PF01939"/>
    </source>
</evidence>
<dbReference type="Proteomes" id="UP000199548">
    <property type="component" value="Unassembled WGS sequence"/>
</dbReference>
<feature type="domain" description="Endonuclease NucS C-terminal" evidence="1">
    <location>
        <begin position="25"/>
        <end position="102"/>
    </location>
</feature>
<dbReference type="GO" id="GO:0004519">
    <property type="term" value="F:endonuclease activity"/>
    <property type="evidence" value="ECO:0007669"/>
    <property type="project" value="InterPro"/>
</dbReference>
<dbReference type="Pfam" id="PF01939">
    <property type="entry name" value="NucS_C"/>
    <property type="match status" value="1"/>
</dbReference>
<evidence type="ECO:0000313" key="2">
    <source>
        <dbReference type="EMBL" id="SFJ85077.1"/>
    </source>
</evidence>
<organism evidence="2 3">
    <name type="scientific">Paraburkholderia megapolitana</name>
    <dbReference type="NCBI Taxonomy" id="420953"/>
    <lineage>
        <taxon>Bacteria</taxon>
        <taxon>Pseudomonadati</taxon>
        <taxon>Pseudomonadota</taxon>
        <taxon>Betaproteobacteria</taxon>
        <taxon>Burkholderiales</taxon>
        <taxon>Burkholderiaceae</taxon>
        <taxon>Paraburkholderia</taxon>
    </lineage>
</organism>
<protein>
    <recommendedName>
        <fullName evidence="1">Endonuclease NucS C-terminal domain-containing protein</fullName>
    </recommendedName>
</protein>
<dbReference type="OrthoDB" id="3654724at2"/>
<dbReference type="InterPro" id="IPR011856">
    <property type="entry name" value="tRNA_endonuc-like_dom_sf"/>
</dbReference>
<proteinExistence type="predicted"/>
<dbReference type="GO" id="GO:0003676">
    <property type="term" value="F:nucleic acid binding"/>
    <property type="evidence" value="ECO:0007669"/>
    <property type="project" value="InterPro"/>
</dbReference>
<keyword evidence="3" id="KW-1185">Reference proteome</keyword>
<evidence type="ECO:0000313" key="3">
    <source>
        <dbReference type="Proteomes" id="UP000199548"/>
    </source>
</evidence>
<name>A0A1I3UT67_9BURK</name>
<dbReference type="InterPro" id="IPR048301">
    <property type="entry name" value="NucS_C"/>
</dbReference>
<dbReference type="STRING" id="420953.SAMN05192543_11228"/>
<gene>
    <name evidence="2" type="ORF">SAMN05192543_11228</name>
</gene>